<feature type="transmembrane region" description="Helical" evidence="7">
    <location>
        <begin position="149"/>
        <end position="169"/>
    </location>
</feature>
<feature type="transmembrane region" description="Helical" evidence="7">
    <location>
        <begin position="265"/>
        <end position="284"/>
    </location>
</feature>
<dbReference type="Gene3D" id="1.20.144.10">
    <property type="entry name" value="Phosphatidic acid phosphatase type 2/haloperoxidase"/>
    <property type="match status" value="1"/>
</dbReference>
<feature type="transmembrane region" description="Helical" evidence="7">
    <location>
        <begin position="323"/>
        <end position="342"/>
    </location>
</feature>
<dbReference type="PANTHER" id="PTHR10165:SF103">
    <property type="entry name" value="PHOSPHOLIPID PHOSPHATASE HOMOLOG 1.2 HOMOLOG"/>
    <property type="match status" value="1"/>
</dbReference>
<accession>A0A7M7LRN0</accession>
<dbReference type="SMART" id="SM00014">
    <property type="entry name" value="acidPPc"/>
    <property type="match status" value="1"/>
</dbReference>
<feature type="transmembrane region" description="Helical" evidence="7">
    <location>
        <begin position="107"/>
        <end position="129"/>
    </location>
</feature>
<keyword evidence="4 7" id="KW-1133">Transmembrane helix</keyword>
<evidence type="ECO:0000256" key="6">
    <source>
        <dbReference type="SAM" id="MobiDB-lite"/>
    </source>
</evidence>
<dbReference type="AlphaFoldDB" id="A0A7M7LRN0"/>
<evidence type="ECO:0000256" key="7">
    <source>
        <dbReference type="SAM" id="Phobius"/>
    </source>
</evidence>
<comment type="similarity">
    <text evidence="2">Belongs to the PA-phosphatase related phosphoesterase family.</text>
</comment>
<gene>
    <name evidence="9" type="primary">100122193</name>
</gene>
<dbReference type="CDD" id="cd03384">
    <property type="entry name" value="PAP2_wunen"/>
    <property type="match status" value="1"/>
</dbReference>
<evidence type="ECO:0000313" key="10">
    <source>
        <dbReference type="Proteomes" id="UP000002358"/>
    </source>
</evidence>
<evidence type="ECO:0000256" key="3">
    <source>
        <dbReference type="ARBA" id="ARBA00022692"/>
    </source>
</evidence>
<dbReference type="GO" id="GO:0008195">
    <property type="term" value="F:phosphatidate phosphatase activity"/>
    <property type="evidence" value="ECO:0007669"/>
    <property type="project" value="TreeGrafter"/>
</dbReference>
<dbReference type="GO" id="GO:0046839">
    <property type="term" value="P:phospholipid dephosphorylation"/>
    <property type="evidence" value="ECO:0007669"/>
    <property type="project" value="TreeGrafter"/>
</dbReference>
<dbReference type="GO" id="GO:0005886">
    <property type="term" value="C:plasma membrane"/>
    <property type="evidence" value="ECO:0007669"/>
    <property type="project" value="TreeGrafter"/>
</dbReference>
<dbReference type="OrthoDB" id="8907274at2759"/>
<comment type="subcellular location">
    <subcellularLocation>
        <location evidence="1">Membrane</location>
        <topology evidence="1">Multi-pass membrane protein</topology>
    </subcellularLocation>
</comment>
<feature type="region of interest" description="Disordered" evidence="6">
    <location>
        <begin position="387"/>
        <end position="409"/>
    </location>
</feature>
<dbReference type="Pfam" id="PF01569">
    <property type="entry name" value="PAP2"/>
    <property type="match status" value="1"/>
</dbReference>
<keyword evidence="10" id="KW-1185">Reference proteome</keyword>
<dbReference type="GO" id="GO:0007165">
    <property type="term" value="P:signal transduction"/>
    <property type="evidence" value="ECO:0007669"/>
    <property type="project" value="TreeGrafter"/>
</dbReference>
<reference evidence="9" key="1">
    <citation type="submission" date="2021-01" db="UniProtKB">
        <authorList>
            <consortium name="EnsemblMetazoa"/>
        </authorList>
    </citation>
    <scope>IDENTIFICATION</scope>
</reference>
<evidence type="ECO:0000256" key="1">
    <source>
        <dbReference type="ARBA" id="ARBA00004141"/>
    </source>
</evidence>
<feature type="region of interest" description="Disordered" evidence="6">
    <location>
        <begin position="52"/>
        <end position="73"/>
    </location>
</feature>
<sequence>MRFALGELAKDLLGGMKTPRDACKFRQHLRQHPISPSTTGVSFEAEGGIRNPACQDEDATDSKPSTRQHSGLSARKIEEPCKIHEKSEEFKEAMTVCRTRVPWRFSFNFFVTLLVSVIMLFGELGLIPGQKVGFYCNDPKISFKFSGDSVPTVALMVTTILAPALVIWATEWTCYSSDSYKSLECGSSSRSRQFWQWYGYYTLGWWYMLFIVEVTKIVVSEPRPHFIDTCRPKEIANCTDEYRRLYTCTNTELSWLYVNDADKSFPSGHSALSMFTGTFLVWYLQNRMPNSLVLLLVKPWLQCLAILWGAGCSLSRITDNRHHWWDVAVGAVLGVGFAVFVARVMCKGFKAKHAGNSVLDGSAHPNGGVGFVNANKRHQSIKKLLSNSSSADAPDAGRELGDMPATWTA</sequence>
<feature type="transmembrane region" description="Helical" evidence="7">
    <location>
        <begin position="198"/>
        <end position="219"/>
    </location>
</feature>
<dbReference type="GO" id="GO:0006644">
    <property type="term" value="P:phospholipid metabolic process"/>
    <property type="evidence" value="ECO:0007669"/>
    <property type="project" value="InterPro"/>
</dbReference>
<dbReference type="InterPro" id="IPR000326">
    <property type="entry name" value="PAP2/HPO"/>
</dbReference>
<evidence type="ECO:0000256" key="5">
    <source>
        <dbReference type="ARBA" id="ARBA00023136"/>
    </source>
</evidence>
<keyword evidence="3 7" id="KW-0812">Transmembrane</keyword>
<dbReference type="SUPFAM" id="SSF48317">
    <property type="entry name" value="Acid phosphatase/Vanadium-dependent haloperoxidase"/>
    <property type="match status" value="1"/>
</dbReference>
<feature type="transmembrane region" description="Helical" evidence="7">
    <location>
        <begin position="291"/>
        <end position="311"/>
    </location>
</feature>
<feature type="domain" description="Phosphatidic acid phosphatase type 2/haloperoxidase" evidence="8">
    <location>
        <begin position="198"/>
        <end position="342"/>
    </location>
</feature>
<evidence type="ECO:0000313" key="9">
    <source>
        <dbReference type="EnsemblMetazoa" id="XP_008212520"/>
    </source>
</evidence>
<evidence type="ECO:0000256" key="4">
    <source>
        <dbReference type="ARBA" id="ARBA00022989"/>
    </source>
</evidence>
<organism evidence="9 10">
    <name type="scientific">Nasonia vitripennis</name>
    <name type="common">Parasitic wasp</name>
    <dbReference type="NCBI Taxonomy" id="7425"/>
    <lineage>
        <taxon>Eukaryota</taxon>
        <taxon>Metazoa</taxon>
        <taxon>Ecdysozoa</taxon>
        <taxon>Arthropoda</taxon>
        <taxon>Hexapoda</taxon>
        <taxon>Insecta</taxon>
        <taxon>Pterygota</taxon>
        <taxon>Neoptera</taxon>
        <taxon>Endopterygota</taxon>
        <taxon>Hymenoptera</taxon>
        <taxon>Apocrita</taxon>
        <taxon>Proctotrupomorpha</taxon>
        <taxon>Chalcidoidea</taxon>
        <taxon>Pteromalidae</taxon>
        <taxon>Pteromalinae</taxon>
        <taxon>Nasonia</taxon>
    </lineage>
</organism>
<evidence type="ECO:0000256" key="2">
    <source>
        <dbReference type="ARBA" id="ARBA00008816"/>
    </source>
</evidence>
<dbReference type="Proteomes" id="UP000002358">
    <property type="component" value="Chromosome 2"/>
</dbReference>
<feature type="compositionally biased region" description="Polar residues" evidence="6">
    <location>
        <begin position="62"/>
        <end position="71"/>
    </location>
</feature>
<dbReference type="EnsemblMetazoa" id="XM_008214298">
    <property type="protein sequence ID" value="XP_008212520"/>
    <property type="gene ID" value="LOC100122193"/>
</dbReference>
<name>A0A7M7LRN0_NASVI</name>
<dbReference type="InterPro" id="IPR043216">
    <property type="entry name" value="PAP-like"/>
</dbReference>
<dbReference type="PANTHER" id="PTHR10165">
    <property type="entry name" value="LIPID PHOSPHATE PHOSPHATASE"/>
    <property type="match status" value="1"/>
</dbReference>
<proteinExistence type="inferred from homology"/>
<keyword evidence="5 7" id="KW-0472">Membrane</keyword>
<evidence type="ECO:0000259" key="8">
    <source>
        <dbReference type="SMART" id="SM00014"/>
    </source>
</evidence>
<dbReference type="InterPro" id="IPR036938">
    <property type="entry name" value="PAP2/HPO_sf"/>
</dbReference>
<dbReference type="InParanoid" id="A0A7M7LRN0"/>
<protein>
    <recommendedName>
        <fullName evidence="8">Phosphatidic acid phosphatase type 2/haloperoxidase domain-containing protein</fullName>
    </recommendedName>
</protein>